<reference evidence="3" key="1">
    <citation type="journal article" date="2019" name="Int. J. Syst. Evol. Microbiol.">
        <title>The Global Catalogue of Microorganisms (GCM) 10K type strain sequencing project: providing services to taxonomists for standard genome sequencing and annotation.</title>
        <authorList>
            <consortium name="The Broad Institute Genomics Platform"/>
            <consortium name="The Broad Institute Genome Sequencing Center for Infectious Disease"/>
            <person name="Wu L."/>
            <person name="Ma J."/>
        </authorList>
    </citation>
    <scope>NUCLEOTIDE SEQUENCE [LARGE SCALE GENOMIC DNA]</scope>
    <source>
        <strain evidence="3">CGMCC 1.15399</strain>
    </source>
</reference>
<organism evidence="2 3">
    <name type="scientific">Nonomuraea guangzhouensis</name>
    <dbReference type="NCBI Taxonomy" id="1291555"/>
    <lineage>
        <taxon>Bacteria</taxon>
        <taxon>Bacillati</taxon>
        <taxon>Actinomycetota</taxon>
        <taxon>Actinomycetes</taxon>
        <taxon>Streptosporangiales</taxon>
        <taxon>Streptosporangiaceae</taxon>
        <taxon>Nonomuraea</taxon>
    </lineage>
</organism>
<gene>
    <name evidence="2" type="ORF">ACFSJ0_22690</name>
</gene>
<sequence>MSGLTCVLGFLLGFFIGIGAEETTDSPSAAPQMTVTIEDSTPPADQQTAQPDSTASNPAGLGPTGSAPTGSAPTGSAPTGLGPTGSAPTGSAPTGSDPAGLSPTASAPVGSSAPPGGLGAARTLIVGVDIQPGNYRTTGPVAGSAKCYWARMKSASAQFSDVIAAGMPAGPATVTIQATDKAFQTAGCAEWTKA</sequence>
<dbReference type="RefSeq" id="WP_219533528.1">
    <property type="nucleotide sequence ID" value="NZ_JAHKRM010000018.1"/>
</dbReference>
<feature type="compositionally biased region" description="Polar residues" evidence="1">
    <location>
        <begin position="25"/>
        <end position="57"/>
    </location>
</feature>
<feature type="compositionally biased region" description="Low complexity" evidence="1">
    <location>
        <begin position="102"/>
        <end position="115"/>
    </location>
</feature>
<evidence type="ECO:0000313" key="3">
    <source>
        <dbReference type="Proteomes" id="UP001597097"/>
    </source>
</evidence>
<evidence type="ECO:0000256" key="1">
    <source>
        <dbReference type="SAM" id="MobiDB-lite"/>
    </source>
</evidence>
<dbReference type="EMBL" id="JBHUCM010000018">
    <property type="protein sequence ID" value="MFD1539878.1"/>
    <property type="molecule type" value="Genomic_DNA"/>
</dbReference>
<dbReference type="Proteomes" id="UP001597097">
    <property type="component" value="Unassembled WGS sequence"/>
</dbReference>
<comment type="caution">
    <text evidence="2">The sequence shown here is derived from an EMBL/GenBank/DDBJ whole genome shotgun (WGS) entry which is preliminary data.</text>
</comment>
<accession>A0ABW4GC96</accession>
<protein>
    <submittedName>
        <fullName evidence="2">Uncharacterized protein</fullName>
    </submittedName>
</protein>
<name>A0ABW4GC96_9ACTN</name>
<feature type="region of interest" description="Disordered" evidence="1">
    <location>
        <begin position="23"/>
        <end position="115"/>
    </location>
</feature>
<proteinExistence type="predicted"/>
<keyword evidence="3" id="KW-1185">Reference proteome</keyword>
<feature type="compositionally biased region" description="Polar residues" evidence="1">
    <location>
        <begin position="66"/>
        <end position="77"/>
    </location>
</feature>
<evidence type="ECO:0000313" key="2">
    <source>
        <dbReference type="EMBL" id="MFD1539878.1"/>
    </source>
</evidence>